<proteinExistence type="predicted"/>
<accession>A0AAJ5WUG4</accession>
<evidence type="ECO:0000313" key="2">
    <source>
        <dbReference type="Proteomes" id="UP001220610"/>
    </source>
</evidence>
<gene>
    <name evidence="1" type="ORF">P0Y53_05670</name>
</gene>
<dbReference type="EMBL" id="CP119311">
    <property type="protein sequence ID" value="WEK36985.1"/>
    <property type="molecule type" value="Genomic_DNA"/>
</dbReference>
<evidence type="ECO:0008006" key="3">
    <source>
        <dbReference type="Google" id="ProtNLM"/>
    </source>
</evidence>
<name>A0AAJ5WUG4_9BACT</name>
<dbReference type="Proteomes" id="UP001220610">
    <property type="component" value="Chromosome"/>
</dbReference>
<evidence type="ECO:0000313" key="1">
    <source>
        <dbReference type="EMBL" id="WEK36985.1"/>
    </source>
</evidence>
<organism evidence="1 2">
    <name type="scientific">Candidatus Pseudobacter hemicellulosilyticus</name>
    <dbReference type="NCBI Taxonomy" id="3121375"/>
    <lineage>
        <taxon>Bacteria</taxon>
        <taxon>Pseudomonadati</taxon>
        <taxon>Bacteroidota</taxon>
        <taxon>Chitinophagia</taxon>
        <taxon>Chitinophagales</taxon>
        <taxon>Chitinophagaceae</taxon>
        <taxon>Pseudobacter</taxon>
    </lineage>
</organism>
<sequence>MKKSAGQFDVEQISIEQITITKAYIDNEAEGLIFPKDAFFDFSYDINTSANLEEQKMRASFVCKIAVYEDAAMQNKMEIGGHFEIAYIFLIQNLEEISIEYENDLVTVPEDLIESIYSIIYSTSRGILYSKCLGTVLDNVVLPVISTPKLIAKPF</sequence>
<reference evidence="1" key="1">
    <citation type="submission" date="2023-03" db="EMBL/GenBank/DDBJ databases">
        <title>Andean soil-derived lignocellulolytic bacterial consortium as a source of novel taxa and putative plastic-active enzymes.</title>
        <authorList>
            <person name="Diaz-Garcia L."/>
            <person name="Chuvochina M."/>
            <person name="Feuerriegel G."/>
            <person name="Bunk B."/>
            <person name="Sproer C."/>
            <person name="Streit W.R."/>
            <person name="Rodriguez L.M."/>
            <person name="Overmann J."/>
            <person name="Jimenez D.J."/>
        </authorList>
    </citation>
    <scope>NUCLEOTIDE SEQUENCE</scope>
    <source>
        <strain evidence="1">MAG 7</strain>
    </source>
</reference>
<dbReference type="AlphaFoldDB" id="A0AAJ5WUG4"/>
<protein>
    <recommendedName>
        <fullName evidence="3">Preprotein translocase subunit SecB</fullName>
    </recommendedName>
</protein>